<evidence type="ECO:0000256" key="6">
    <source>
        <dbReference type="ARBA" id="ARBA00022984"/>
    </source>
</evidence>
<evidence type="ECO:0000259" key="12">
    <source>
        <dbReference type="Pfam" id="PF04101"/>
    </source>
</evidence>
<dbReference type="PANTHER" id="PTHR21015">
    <property type="entry name" value="UDP-N-ACETYLGLUCOSAMINE--N-ACETYLMURAMYL-(PENTAPEPTIDE) PYROPHOSPHORYL-UNDECAPRENOL N-ACETYLGLUCOSAMINE TRANSFERASE 1"/>
    <property type="match status" value="1"/>
</dbReference>
<evidence type="ECO:0000256" key="8">
    <source>
        <dbReference type="ARBA" id="ARBA00023306"/>
    </source>
</evidence>
<keyword evidence="6 10" id="KW-0573">Peptidoglycan synthesis</keyword>
<dbReference type="InterPro" id="IPR007235">
    <property type="entry name" value="Glyco_trans_28_C"/>
</dbReference>
<dbReference type="InterPro" id="IPR004276">
    <property type="entry name" value="GlycoTrans_28_N"/>
</dbReference>
<gene>
    <name evidence="10 13" type="primary">murG</name>
    <name evidence="13" type="ORF">OOT00_00985</name>
</gene>
<feature type="binding site" evidence="10">
    <location>
        <position position="195"/>
    </location>
    <ligand>
        <name>UDP-N-acetyl-alpha-D-glucosamine</name>
        <dbReference type="ChEBI" id="CHEBI:57705"/>
    </ligand>
</feature>
<keyword evidence="9 10" id="KW-0961">Cell wall biogenesis/degradation</keyword>
<proteinExistence type="inferred from homology"/>
<keyword evidence="7 10" id="KW-0472">Membrane</keyword>
<keyword evidence="4 10" id="KW-0808">Transferase</keyword>
<dbReference type="RefSeq" id="WP_265423421.1">
    <property type="nucleotide sequence ID" value="NZ_JAPFPW010000001.1"/>
</dbReference>
<evidence type="ECO:0000256" key="9">
    <source>
        <dbReference type="ARBA" id="ARBA00023316"/>
    </source>
</evidence>
<keyword evidence="2 10" id="KW-0132">Cell division</keyword>
<feature type="binding site" evidence="10">
    <location>
        <position position="170"/>
    </location>
    <ligand>
        <name>UDP-N-acetyl-alpha-D-glucosamine</name>
        <dbReference type="ChEBI" id="CHEBI:57705"/>
    </ligand>
</feature>
<dbReference type="CDD" id="cd03785">
    <property type="entry name" value="GT28_MurG"/>
    <property type="match status" value="1"/>
</dbReference>
<reference evidence="13 14" key="1">
    <citation type="submission" date="2022-11" db="EMBL/GenBank/DDBJ databases">
        <title>Desulfobotulus tamanensis H1 sp. nov. - anaerobic, alkaliphilic, sulphate reducing bacterium isolated from terrestrial mud volcano.</title>
        <authorList>
            <person name="Frolova A."/>
            <person name="Merkel A.Y."/>
            <person name="Slobodkin A.I."/>
        </authorList>
    </citation>
    <scope>NUCLEOTIDE SEQUENCE [LARGE SCALE GENOMIC DNA]</scope>
    <source>
        <strain evidence="13 14">H1</strain>
    </source>
</reference>
<dbReference type="Proteomes" id="UP001209681">
    <property type="component" value="Unassembled WGS sequence"/>
</dbReference>
<dbReference type="EC" id="2.4.1.227" evidence="10"/>
<comment type="caution">
    <text evidence="10">Lacks conserved residue(s) required for the propagation of feature annotation.</text>
</comment>
<accession>A0ABT3N530</accession>
<dbReference type="PANTHER" id="PTHR21015:SF22">
    <property type="entry name" value="GLYCOSYLTRANSFERASE"/>
    <property type="match status" value="1"/>
</dbReference>
<feature type="binding site" evidence="10">
    <location>
        <begin position="15"/>
        <end position="17"/>
    </location>
    <ligand>
        <name>UDP-N-acetyl-alpha-D-glucosamine</name>
        <dbReference type="ChEBI" id="CHEBI:57705"/>
    </ligand>
</feature>
<evidence type="ECO:0000256" key="4">
    <source>
        <dbReference type="ARBA" id="ARBA00022679"/>
    </source>
</evidence>
<dbReference type="EMBL" id="JAPFPW010000001">
    <property type="protein sequence ID" value="MCW7752554.1"/>
    <property type="molecule type" value="Genomic_DNA"/>
</dbReference>
<dbReference type="SUPFAM" id="SSF53756">
    <property type="entry name" value="UDP-Glycosyltransferase/glycogen phosphorylase"/>
    <property type="match status" value="1"/>
</dbReference>
<comment type="function">
    <text evidence="10">Cell wall formation. Catalyzes the transfer of a GlcNAc subunit on undecaprenyl-pyrophosphoryl-MurNAc-pentapeptide (lipid intermediate I) to form undecaprenyl-pyrophosphoryl-MurNAc-(pentapeptide)GlcNAc (lipid intermediate II).</text>
</comment>
<feature type="binding site" evidence="10">
    <location>
        <position position="129"/>
    </location>
    <ligand>
        <name>UDP-N-acetyl-alpha-D-glucosamine</name>
        <dbReference type="ChEBI" id="CHEBI:57705"/>
    </ligand>
</feature>
<dbReference type="GO" id="GO:0016757">
    <property type="term" value="F:glycosyltransferase activity"/>
    <property type="evidence" value="ECO:0007669"/>
    <property type="project" value="UniProtKB-KW"/>
</dbReference>
<keyword evidence="8 10" id="KW-0131">Cell cycle</keyword>
<evidence type="ECO:0000256" key="1">
    <source>
        <dbReference type="ARBA" id="ARBA00022475"/>
    </source>
</evidence>
<evidence type="ECO:0000256" key="5">
    <source>
        <dbReference type="ARBA" id="ARBA00022960"/>
    </source>
</evidence>
<keyword evidence="14" id="KW-1185">Reference proteome</keyword>
<keyword evidence="3 10" id="KW-0328">Glycosyltransferase</keyword>
<dbReference type="NCBIfam" id="TIGR01133">
    <property type="entry name" value="murG"/>
    <property type="match status" value="1"/>
</dbReference>
<comment type="catalytic activity">
    <reaction evidence="10">
        <text>di-trans,octa-cis-undecaprenyl diphospho-N-acetyl-alpha-D-muramoyl-L-alanyl-D-glutamyl-meso-2,6-diaminopimeloyl-D-alanyl-D-alanine + UDP-N-acetyl-alpha-D-glucosamine = di-trans,octa-cis-undecaprenyl diphospho-[N-acetyl-alpha-D-glucosaminyl-(1-&gt;4)]-N-acetyl-alpha-D-muramoyl-L-alanyl-D-glutamyl-meso-2,6-diaminopimeloyl-D-alanyl-D-alanine + UDP + H(+)</text>
        <dbReference type="Rhea" id="RHEA:31227"/>
        <dbReference type="ChEBI" id="CHEBI:15378"/>
        <dbReference type="ChEBI" id="CHEBI:57705"/>
        <dbReference type="ChEBI" id="CHEBI:58223"/>
        <dbReference type="ChEBI" id="CHEBI:61387"/>
        <dbReference type="ChEBI" id="CHEBI:61388"/>
        <dbReference type="EC" id="2.4.1.227"/>
    </reaction>
</comment>
<dbReference type="InterPro" id="IPR006009">
    <property type="entry name" value="GlcNAc_MurG"/>
</dbReference>
<dbReference type="HAMAP" id="MF_00033">
    <property type="entry name" value="MurG"/>
    <property type="match status" value="1"/>
</dbReference>
<comment type="similarity">
    <text evidence="10">Belongs to the glycosyltransferase 28 family. MurG subfamily.</text>
</comment>
<feature type="binding site" evidence="10">
    <location>
        <position position="248"/>
    </location>
    <ligand>
        <name>UDP-N-acetyl-alpha-D-glucosamine</name>
        <dbReference type="ChEBI" id="CHEBI:57705"/>
    </ligand>
</feature>
<feature type="domain" description="Glycosyltransferase family 28 N-terminal" evidence="11">
    <location>
        <begin position="9"/>
        <end position="147"/>
    </location>
</feature>
<comment type="caution">
    <text evidence="13">The sequence shown here is derived from an EMBL/GenBank/DDBJ whole genome shotgun (WGS) entry which is preliminary data.</text>
</comment>
<name>A0ABT3N530_9BACT</name>
<evidence type="ECO:0000256" key="2">
    <source>
        <dbReference type="ARBA" id="ARBA00022618"/>
    </source>
</evidence>
<evidence type="ECO:0000313" key="14">
    <source>
        <dbReference type="Proteomes" id="UP001209681"/>
    </source>
</evidence>
<comment type="subcellular location">
    <subcellularLocation>
        <location evidence="10">Cell membrane</location>
        <topology evidence="10">Peripheral membrane protein</topology>
        <orientation evidence="10">Cytoplasmic side</orientation>
    </subcellularLocation>
</comment>
<dbReference type="Pfam" id="PF04101">
    <property type="entry name" value="Glyco_tran_28_C"/>
    <property type="match status" value="1"/>
</dbReference>
<evidence type="ECO:0000259" key="11">
    <source>
        <dbReference type="Pfam" id="PF03033"/>
    </source>
</evidence>
<feature type="domain" description="Glycosyl transferase family 28 C-terminal" evidence="12">
    <location>
        <begin position="189"/>
        <end position="349"/>
    </location>
</feature>
<protein>
    <recommendedName>
        <fullName evidence="10">UDP-N-acetylglucosamine--N-acetylmuramyl-(pentapeptide) pyrophosphoryl-undecaprenol N-acetylglucosamine transferase</fullName>
        <ecNumber evidence="10">2.4.1.227</ecNumber>
    </recommendedName>
    <alternativeName>
        <fullName evidence="10">Undecaprenyl-PP-MurNAc-pentapeptide-UDPGlcNAc GlcNAc transferase</fullName>
    </alternativeName>
</protein>
<sequence length="363" mass="38753">MNRKVQRLVISGGGTGGHLFPGVATAEEFLRRSPENSVLFINAGRPMDHKILNAHGFRHESIAISGIKGMGLLQKIKAALRFPMTVGRSSAILRSFQPQVLLSVGGYSAAPAALAAKLMRIPVIVHEQNSLPGLTTRLLARFATEVHVSFPDTQLSARPGKIHISGNPVRRDLVGCRTHRRQAGAPLRLLVLGGSQGARGLNQALCQTLPLIRNLPLTFVHQTGDTDFHEVHGAYAKAGVHAHIQPFIDDMVTAYAEADMVLSRAGATTVAELAAAGLGAIFIPFPHAADNHQFYNAKAMVDAGAAFILEESTFRPEELASILKNCSSSSEITEAMADAARNLSRPDAAITLTNAIMGCIAEE</sequence>
<dbReference type="Gene3D" id="3.40.50.2000">
    <property type="entry name" value="Glycogen Phosphorylase B"/>
    <property type="match status" value="2"/>
</dbReference>
<evidence type="ECO:0000256" key="10">
    <source>
        <dbReference type="HAMAP-Rule" id="MF_00033"/>
    </source>
</evidence>
<evidence type="ECO:0000313" key="13">
    <source>
        <dbReference type="EMBL" id="MCW7752554.1"/>
    </source>
</evidence>
<evidence type="ECO:0000256" key="3">
    <source>
        <dbReference type="ARBA" id="ARBA00022676"/>
    </source>
</evidence>
<evidence type="ECO:0000256" key="7">
    <source>
        <dbReference type="ARBA" id="ARBA00023136"/>
    </source>
</evidence>
<keyword evidence="5 10" id="KW-0133">Cell shape</keyword>
<organism evidence="13 14">
    <name type="scientific">Desulfobotulus pelophilus</name>
    <dbReference type="NCBI Taxonomy" id="2823377"/>
    <lineage>
        <taxon>Bacteria</taxon>
        <taxon>Pseudomonadati</taxon>
        <taxon>Thermodesulfobacteriota</taxon>
        <taxon>Desulfobacteria</taxon>
        <taxon>Desulfobacterales</taxon>
        <taxon>Desulfobacteraceae</taxon>
        <taxon>Desulfobotulus</taxon>
    </lineage>
</organism>
<feature type="binding site" evidence="10">
    <location>
        <position position="293"/>
    </location>
    <ligand>
        <name>UDP-N-acetyl-alpha-D-glucosamine</name>
        <dbReference type="ChEBI" id="CHEBI:57705"/>
    </ligand>
</feature>
<comment type="pathway">
    <text evidence="10">Cell wall biogenesis; peptidoglycan biosynthesis.</text>
</comment>
<keyword evidence="1 10" id="KW-1003">Cell membrane</keyword>
<dbReference type="Pfam" id="PF03033">
    <property type="entry name" value="Glyco_transf_28"/>
    <property type="match status" value="1"/>
</dbReference>